<dbReference type="EMBL" id="UXUI01013732">
    <property type="protein sequence ID" value="VDD97449.1"/>
    <property type="molecule type" value="Genomic_DNA"/>
</dbReference>
<accession>A0A0N4VPV4</accession>
<name>A0A0N4VPV4_ENTVE</name>
<reference evidence="4" key="1">
    <citation type="submission" date="2017-02" db="UniProtKB">
        <authorList>
            <consortium name="WormBaseParasite"/>
        </authorList>
    </citation>
    <scope>IDENTIFICATION</scope>
</reference>
<evidence type="ECO:0000313" key="2">
    <source>
        <dbReference type="EMBL" id="VDD97449.1"/>
    </source>
</evidence>
<organism evidence="4">
    <name type="scientific">Enterobius vermicularis</name>
    <name type="common">Human pinworm</name>
    <dbReference type="NCBI Taxonomy" id="51028"/>
    <lineage>
        <taxon>Eukaryota</taxon>
        <taxon>Metazoa</taxon>
        <taxon>Ecdysozoa</taxon>
        <taxon>Nematoda</taxon>
        <taxon>Chromadorea</taxon>
        <taxon>Rhabditida</taxon>
        <taxon>Spirurina</taxon>
        <taxon>Oxyuridomorpha</taxon>
        <taxon>Oxyuroidea</taxon>
        <taxon>Oxyuridae</taxon>
        <taxon>Enterobius</taxon>
    </lineage>
</organism>
<evidence type="ECO:0000256" key="1">
    <source>
        <dbReference type="SAM" id="MobiDB-lite"/>
    </source>
</evidence>
<dbReference type="AlphaFoldDB" id="A0A0N4VPV4"/>
<dbReference type="WBParaSite" id="EVEC_0001303801-mRNA-1">
    <property type="protein sequence ID" value="EVEC_0001303801-mRNA-1"/>
    <property type="gene ID" value="EVEC_0001303801"/>
</dbReference>
<feature type="compositionally biased region" description="Low complexity" evidence="1">
    <location>
        <begin position="286"/>
        <end position="302"/>
    </location>
</feature>
<protein>
    <submittedName>
        <fullName evidence="4">CUT domain-containing protein</fullName>
    </submittedName>
</protein>
<reference evidence="2 3" key="2">
    <citation type="submission" date="2018-10" db="EMBL/GenBank/DDBJ databases">
        <authorList>
            <consortium name="Pathogen Informatics"/>
        </authorList>
    </citation>
    <scope>NUCLEOTIDE SEQUENCE [LARGE SCALE GENOMIC DNA]</scope>
</reference>
<keyword evidence="3" id="KW-1185">Reference proteome</keyword>
<proteinExistence type="predicted"/>
<sequence>MSRYELGSAAEQASVKWPHEALSQLGIHATQRFTDAAPSSFHQIPQSQSIQLPTLPSYGNFQTSSSGATGGLFRSSGFQQPQPQPGLIAPAQQNHHDVQKLLAQLNTSGVTPQQLSQFVASQQSFLSTADEAKLLEFRKLLSDWPNNSSKLAEQVWQNAAIGNWLQQQQEQQKLRNEKITGTSNGITPSEMQLQLSLAAGNVVVNGQSTLAKFTQNQDDSQLQALLSPTALSRSQSCGLPIPQGIISPQPVRAKSGFISPQPESQSKSHLTLPVDASTLSRSHTASESSSCQEQSSSSTVVEETVHVSESETTEGDANVTTSETRVANESEERMTEDGTNDHDGCSGTEDKVNEDDARSGMKKLENDQEMEVAKKEIDYGEPVVSQPLMKSVLDLGADDNETATVNAGNSEGNDSHDGTPMDCNDEEGRPSSAQSTTAEPNEVSSSR</sequence>
<dbReference type="Proteomes" id="UP000274131">
    <property type="component" value="Unassembled WGS sequence"/>
</dbReference>
<feature type="region of interest" description="Disordered" evidence="1">
    <location>
        <begin position="70"/>
        <end position="89"/>
    </location>
</feature>
<evidence type="ECO:0000313" key="4">
    <source>
        <dbReference type="WBParaSite" id="EVEC_0001303801-mRNA-1"/>
    </source>
</evidence>
<feature type="compositionally biased region" description="Polar residues" evidence="1">
    <location>
        <begin position="402"/>
        <end position="412"/>
    </location>
</feature>
<gene>
    <name evidence="2" type="ORF">EVEC_LOCUS12200</name>
</gene>
<feature type="region of interest" description="Disordered" evidence="1">
    <location>
        <begin position="241"/>
        <end position="369"/>
    </location>
</feature>
<feature type="region of interest" description="Disordered" evidence="1">
    <location>
        <begin position="396"/>
        <end position="447"/>
    </location>
</feature>
<evidence type="ECO:0000313" key="3">
    <source>
        <dbReference type="Proteomes" id="UP000274131"/>
    </source>
</evidence>
<feature type="compositionally biased region" description="Polar residues" evidence="1">
    <location>
        <begin position="431"/>
        <end position="447"/>
    </location>
</feature>
<feature type="compositionally biased region" description="Basic and acidic residues" evidence="1">
    <location>
        <begin position="326"/>
        <end position="369"/>
    </location>
</feature>